<dbReference type="PANTHER" id="PTHR30576">
    <property type="entry name" value="COLANIC BIOSYNTHESIS UDP-GLUCOSE LIPID CARRIER TRANSFERASE"/>
    <property type="match status" value="1"/>
</dbReference>
<dbReference type="STRING" id="1798525.A3G90_00045"/>
<feature type="transmembrane region" description="Helical" evidence="2">
    <location>
        <begin position="107"/>
        <end position="126"/>
    </location>
</feature>
<feature type="transmembrane region" description="Helical" evidence="2">
    <location>
        <begin position="267"/>
        <end position="288"/>
    </location>
</feature>
<evidence type="ECO:0000259" key="3">
    <source>
        <dbReference type="Pfam" id="PF02397"/>
    </source>
</evidence>
<sequence length="463" mass="53164">MGERARELTVLIIGDVSVFIVALWGMLLVRYLSFPSAALFADHLGPFLILSTVWLFIFYIGGLYDKHTVFLKSLLFSRILNTQLVNGIIAAFLFLIIPFGIAPKINLVIYLVISVMLLTWWRMYLYPKVVPKTKHRAILLASGPEAIELVDEINNNDRYNYYFIRIIDETTASTTENFEEKLLKLIEKERVDIIVANPNGQYITAVLPKIFDLAFLRFQFTFLDFYKVYEDTFDRVPLSALRYEWFIAHVSQSKSLVYDVTKRVSDVAGSLILGAALLVMLPFIYVVMRLEGRGPLFITQERIGRFNTPVTVYKIRTMTENRSASATWTKEDAAEGNRITRVGSVLRKLSVDELPQVWTILKGDMSLIGPRNDIKGLGERLASEIPYYNIRNFVKPGVTGWAQTHQHYMGDNISPQSLDESKTRLAYDLYYVKNRSMLLDVDIALRTFKTLLSRFGVTIRSWR</sequence>
<feature type="domain" description="Bacterial sugar transferase" evidence="3">
    <location>
        <begin position="262"/>
        <end position="452"/>
    </location>
</feature>
<evidence type="ECO:0000313" key="4">
    <source>
        <dbReference type="EMBL" id="OGG84478.1"/>
    </source>
</evidence>
<proteinExistence type="inferred from homology"/>
<dbReference type="EMBL" id="MFMM01000001">
    <property type="protein sequence ID" value="OGG84478.1"/>
    <property type="molecule type" value="Genomic_DNA"/>
</dbReference>
<keyword evidence="2" id="KW-0472">Membrane</keyword>
<evidence type="ECO:0000256" key="1">
    <source>
        <dbReference type="ARBA" id="ARBA00006464"/>
    </source>
</evidence>
<evidence type="ECO:0000313" key="5">
    <source>
        <dbReference type="Proteomes" id="UP000177325"/>
    </source>
</evidence>
<evidence type="ECO:0000256" key="2">
    <source>
        <dbReference type="SAM" id="Phobius"/>
    </source>
</evidence>
<feature type="transmembrane region" description="Helical" evidence="2">
    <location>
        <begin position="84"/>
        <end position="101"/>
    </location>
</feature>
<organism evidence="4 5">
    <name type="scientific">Candidatus Kaiserbacteria bacterium RIFCSPLOWO2_12_FULL_45_26</name>
    <dbReference type="NCBI Taxonomy" id="1798525"/>
    <lineage>
        <taxon>Bacteria</taxon>
        <taxon>Candidatus Kaiseribacteriota</taxon>
    </lineage>
</organism>
<keyword evidence="2" id="KW-1133">Transmembrane helix</keyword>
<dbReference type="Proteomes" id="UP000177325">
    <property type="component" value="Unassembled WGS sequence"/>
</dbReference>
<accession>A0A1F6FF36</accession>
<dbReference type="PANTHER" id="PTHR30576:SF0">
    <property type="entry name" value="UNDECAPRENYL-PHOSPHATE N-ACETYLGALACTOSAMINYL 1-PHOSPHATE TRANSFERASE-RELATED"/>
    <property type="match status" value="1"/>
</dbReference>
<reference evidence="4 5" key="1">
    <citation type="journal article" date="2016" name="Nat. Commun.">
        <title>Thousands of microbial genomes shed light on interconnected biogeochemical processes in an aquifer system.</title>
        <authorList>
            <person name="Anantharaman K."/>
            <person name="Brown C.T."/>
            <person name="Hug L.A."/>
            <person name="Sharon I."/>
            <person name="Castelle C.J."/>
            <person name="Probst A.J."/>
            <person name="Thomas B.C."/>
            <person name="Singh A."/>
            <person name="Wilkins M.J."/>
            <person name="Karaoz U."/>
            <person name="Brodie E.L."/>
            <person name="Williams K.H."/>
            <person name="Hubbard S.S."/>
            <person name="Banfield J.F."/>
        </authorList>
    </citation>
    <scope>NUCLEOTIDE SEQUENCE [LARGE SCALE GENOMIC DNA]</scope>
</reference>
<dbReference type="GO" id="GO:0016780">
    <property type="term" value="F:phosphotransferase activity, for other substituted phosphate groups"/>
    <property type="evidence" value="ECO:0007669"/>
    <property type="project" value="TreeGrafter"/>
</dbReference>
<dbReference type="AlphaFoldDB" id="A0A1F6FF36"/>
<comment type="similarity">
    <text evidence="1">Belongs to the bacterial sugar transferase family.</text>
</comment>
<feature type="transmembrane region" description="Helical" evidence="2">
    <location>
        <begin position="44"/>
        <end position="64"/>
    </location>
</feature>
<name>A0A1F6FF36_9BACT</name>
<gene>
    <name evidence="4" type="ORF">A3G90_00045</name>
</gene>
<dbReference type="Pfam" id="PF02397">
    <property type="entry name" value="Bac_transf"/>
    <property type="match status" value="1"/>
</dbReference>
<keyword evidence="2" id="KW-0812">Transmembrane</keyword>
<dbReference type="InterPro" id="IPR003362">
    <property type="entry name" value="Bact_transf"/>
</dbReference>
<protein>
    <recommendedName>
        <fullName evidence="3">Bacterial sugar transferase domain-containing protein</fullName>
    </recommendedName>
</protein>
<feature type="transmembrane region" description="Helical" evidence="2">
    <location>
        <begin position="12"/>
        <end position="32"/>
    </location>
</feature>
<comment type="caution">
    <text evidence="4">The sequence shown here is derived from an EMBL/GenBank/DDBJ whole genome shotgun (WGS) entry which is preliminary data.</text>
</comment>